<feature type="domain" description="SAF" evidence="1">
    <location>
        <begin position="273"/>
        <end position="331"/>
    </location>
</feature>
<dbReference type="InterPro" id="IPR013974">
    <property type="entry name" value="SAF"/>
</dbReference>
<dbReference type="CDD" id="cd11614">
    <property type="entry name" value="SAF_CpaB_FlgA_like"/>
    <property type="match status" value="1"/>
</dbReference>
<dbReference type="Pfam" id="PF03102">
    <property type="entry name" value="NeuB"/>
    <property type="match status" value="1"/>
</dbReference>
<dbReference type="InterPro" id="IPR013132">
    <property type="entry name" value="PseI/NeuA/B-like_N"/>
</dbReference>
<dbReference type="Proteomes" id="UP000006253">
    <property type="component" value="Unassembled WGS sequence"/>
</dbReference>
<dbReference type="GO" id="GO:0016051">
    <property type="term" value="P:carbohydrate biosynthetic process"/>
    <property type="evidence" value="ECO:0007669"/>
    <property type="project" value="InterPro"/>
</dbReference>
<dbReference type="SMART" id="SM00858">
    <property type="entry name" value="SAF"/>
    <property type="match status" value="1"/>
</dbReference>
<comment type="caution">
    <text evidence="2">The sequence shown here is derived from an EMBL/GenBank/DDBJ whole genome shotgun (WGS) entry which is preliminary data.</text>
</comment>
<dbReference type="GO" id="GO:0047444">
    <property type="term" value="F:N-acylneuraminate-9-phosphate synthase activity"/>
    <property type="evidence" value="ECO:0007669"/>
    <property type="project" value="TreeGrafter"/>
</dbReference>
<protein>
    <submittedName>
        <fullName evidence="2">NeuB family protein</fullName>
    </submittedName>
</protein>
<dbReference type="Gene3D" id="3.20.20.70">
    <property type="entry name" value="Aldolase class I"/>
    <property type="match status" value="1"/>
</dbReference>
<dbReference type="InterPro" id="IPR051690">
    <property type="entry name" value="PseI-like"/>
</dbReference>
<evidence type="ECO:0000313" key="3">
    <source>
        <dbReference type="Proteomes" id="UP000006253"/>
    </source>
</evidence>
<organism evidence="2 3">
    <name type="scientific">Leptospira kirschneri str. H1</name>
    <dbReference type="NCBI Taxonomy" id="1049966"/>
    <lineage>
        <taxon>Bacteria</taxon>
        <taxon>Pseudomonadati</taxon>
        <taxon>Spirochaetota</taxon>
        <taxon>Spirochaetia</taxon>
        <taxon>Leptospirales</taxon>
        <taxon>Leptospiraceae</taxon>
        <taxon>Leptospira</taxon>
    </lineage>
</organism>
<dbReference type="AlphaFoldDB" id="A0A0E2AYZ4"/>
<dbReference type="EMBL" id="AHMY02000059">
    <property type="protein sequence ID" value="EKO14183.1"/>
    <property type="molecule type" value="Genomic_DNA"/>
</dbReference>
<dbReference type="PANTHER" id="PTHR42966:SF1">
    <property type="entry name" value="SIALIC ACID SYNTHASE"/>
    <property type="match status" value="1"/>
</dbReference>
<dbReference type="Gene3D" id="3.90.1210.10">
    <property type="entry name" value="Antifreeze-like/N-acetylneuraminic acid synthase C-terminal domain"/>
    <property type="match status" value="1"/>
</dbReference>
<dbReference type="Pfam" id="PF08666">
    <property type="entry name" value="SAF"/>
    <property type="match status" value="1"/>
</dbReference>
<sequence>MSLQIIAEVAQGFEGKIDQSRLLIKAAAAAGADAVKFQLVFADELATPDYKYYDLFRSLEMSEDTWLGLSNYAKNLGIELFLDIFGERSLRLSEKMNVSTIKLHGTDVTNIGLLELVSKSMVPNILLGAGGAYLSEIRKALSMLSQKKVVVLLGYQGYPTPDNCNQIDRIRKLKDVFSLTNVSIGFADHADPASEQKNTIPAAALGAGAVVIEKHLTLGKSMKLEDHESALNPDEFFYFVKTIRACSEAMGKALEVDDFGMGESEKEYRNMIRRHVVSKVDLKKDEKIDSGKLVLKRSAIENYIDNLEFVYEKIARRDIRANTPITKEDIV</sequence>
<dbReference type="InterPro" id="IPR013785">
    <property type="entry name" value="Aldolase_TIM"/>
</dbReference>
<evidence type="ECO:0000259" key="1">
    <source>
        <dbReference type="SMART" id="SM00858"/>
    </source>
</evidence>
<gene>
    <name evidence="2" type="ORF">LEP1GSC081_2052</name>
</gene>
<dbReference type="RefSeq" id="WP_002068380.1">
    <property type="nucleotide sequence ID" value="NZ_AHMY02000059.1"/>
</dbReference>
<name>A0A0E2AYZ4_9LEPT</name>
<dbReference type="PANTHER" id="PTHR42966">
    <property type="entry name" value="N-ACETYLNEURAMINATE SYNTHASE"/>
    <property type="match status" value="1"/>
</dbReference>
<dbReference type="SUPFAM" id="SSF51569">
    <property type="entry name" value="Aldolase"/>
    <property type="match status" value="1"/>
</dbReference>
<evidence type="ECO:0000313" key="2">
    <source>
        <dbReference type="EMBL" id="EKO14183.1"/>
    </source>
</evidence>
<accession>A0A0E2AYZ4</accession>
<proteinExistence type="predicted"/>
<reference evidence="2 3" key="1">
    <citation type="submission" date="2012-10" db="EMBL/GenBank/DDBJ databases">
        <authorList>
            <person name="Harkins D.M."/>
            <person name="Durkin A.S."/>
            <person name="Brinkac L.M."/>
            <person name="Selengut J.D."/>
            <person name="Sanka R."/>
            <person name="DePew J."/>
            <person name="Purushe J."/>
            <person name="Peacock S.J."/>
            <person name="Thaipadungpanit J."/>
            <person name="Wuthiekanun V.W."/>
            <person name="Day N.P."/>
            <person name="Vinetz J.M."/>
            <person name="Sutton G.G."/>
            <person name="Nelson W.C."/>
            <person name="Fouts D.E."/>
        </authorList>
    </citation>
    <scope>NUCLEOTIDE SEQUENCE [LARGE SCALE GENOMIC DNA]</scope>
    <source>
        <strain evidence="2 3">H1</strain>
    </source>
</reference>